<dbReference type="KEGG" id="lak:106163601"/>
<accession>A0A1S3IEL1</accession>
<dbReference type="InParanoid" id="A0A1S3IEL1"/>
<dbReference type="AlphaFoldDB" id="A0A1S3IEL1"/>
<reference evidence="4" key="1">
    <citation type="submission" date="2025-08" db="UniProtKB">
        <authorList>
            <consortium name="RefSeq"/>
        </authorList>
    </citation>
    <scope>IDENTIFICATION</scope>
    <source>
        <tissue evidence="4">Gonads</tissue>
    </source>
</reference>
<proteinExistence type="predicted"/>
<evidence type="ECO:0000256" key="1">
    <source>
        <dbReference type="SAM" id="MobiDB-lite"/>
    </source>
</evidence>
<feature type="region of interest" description="Disordered" evidence="1">
    <location>
        <begin position="608"/>
        <end position="633"/>
    </location>
</feature>
<dbReference type="GeneID" id="106163601"/>
<organism evidence="3 4">
    <name type="scientific">Lingula anatina</name>
    <name type="common">Brachiopod</name>
    <name type="synonym">Lingula unguis</name>
    <dbReference type="NCBI Taxonomy" id="7574"/>
    <lineage>
        <taxon>Eukaryota</taxon>
        <taxon>Metazoa</taxon>
        <taxon>Spiralia</taxon>
        <taxon>Lophotrochozoa</taxon>
        <taxon>Brachiopoda</taxon>
        <taxon>Linguliformea</taxon>
        <taxon>Lingulata</taxon>
        <taxon>Lingulida</taxon>
        <taxon>Linguloidea</taxon>
        <taxon>Lingulidae</taxon>
        <taxon>Lingula</taxon>
    </lineage>
</organism>
<keyword evidence="3" id="KW-1185">Reference proteome</keyword>
<feature type="signal peptide" evidence="2">
    <location>
        <begin position="1"/>
        <end position="19"/>
    </location>
</feature>
<evidence type="ECO:0000256" key="2">
    <source>
        <dbReference type="SAM" id="SignalP"/>
    </source>
</evidence>
<dbReference type="RefSeq" id="XP_013396700.1">
    <property type="nucleotide sequence ID" value="XM_013541246.1"/>
</dbReference>
<protein>
    <submittedName>
        <fullName evidence="4">Uncharacterized protein LOC106163601</fullName>
    </submittedName>
</protein>
<feature type="chain" id="PRO_5010288142" evidence="2">
    <location>
        <begin position="20"/>
        <end position="651"/>
    </location>
</feature>
<evidence type="ECO:0000313" key="3">
    <source>
        <dbReference type="Proteomes" id="UP000085678"/>
    </source>
</evidence>
<keyword evidence="2" id="KW-0732">Signal</keyword>
<sequence length="651" mass="68997">MQFALCFFVMVASFLTIEGHVRWVCPRPQSTNTGIKSGPCGAVDFEGGYMDVVPGPMTVRWEESIFHRGAPSSIRLMKKGDDSTACLLLDHIPHNDAMVVKFPFTDPNCKISGEPLGKCSGVTQVTVNIPDIDCPDCYLLLTSVMTDKYGPTTACSQLTNGNNNCSTYYTCTNIKIRPTAAGVGRDISTCTNYNQNLLGAWPFMMPNNVYYDEGHNYSPDGWLTGSQFQGATATYPAAIYNSGPCAAPSRTFGVSLSPSSSNSTARGLVSMVVTENRASLMGVVVGEQLGIVAAITLNGRPNGANTVNIPLSMMKNGVLQGIIDVAQAAAFIDSGKFFTSMSVTFGNEILQGDVIDGVTQASLMTPSGTVGEAIFVPGSSDIQYEIVVMGPSSKPSAGLYGPARRGMTSTSSVDLTIGGSRIGTQGWHGKGTLVPEAPLSMSAVLLYMWKEMMYVEVSTGNTWRARGQVSAPSKAACTASKTVLCQVSEVTVDGQASDRLKKVLDTNGLAAVHYDALAKTLNMSVLLFDARQDENVTGVQVTSGSSQLYSAGGELFAPSLLQDKGFMLKDHTMGVALDDDNIAALQRGEVKVKVMTSHYPDGIYANIPSLSQMPQPSTANPRSTRGPISRGSHTTTGAAVMTALLVLAKII</sequence>
<dbReference type="Proteomes" id="UP000085678">
    <property type="component" value="Unplaced"/>
</dbReference>
<dbReference type="OrthoDB" id="10259572at2759"/>
<name>A0A1S3IEL1_LINAN</name>
<feature type="compositionally biased region" description="Polar residues" evidence="1">
    <location>
        <begin position="608"/>
        <end position="623"/>
    </location>
</feature>
<evidence type="ECO:0000313" key="4">
    <source>
        <dbReference type="RefSeq" id="XP_013396700.1"/>
    </source>
</evidence>
<gene>
    <name evidence="4" type="primary">LOC106163601</name>
</gene>